<keyword evidence="2" id="KW-1185">Reference proteome</keyword>
<proteinExistence type="predicted"/>
<organism evidence="1 2">
    <name type="scientific">Melastoma candidum</name>
    <dbReference type="NCBI Taxonomy" id="119954"/>
    <lineage>
        <taxon>Eukaryota</taxon>
        <taxon>Viridiplantae</taxon>
        <taxon>Streptophyta</taxon>
        <taxon>Embryophyta</taxon>
        <taxon>Tracheophyta</taxon>
        <taxon>Spermatophyta</taxon>
        <taxon>Magnoliopsida</taxon>
        <taxon>eudicotyledons</taxon>
        <taxon>Gunneridae</taxon>
        <taxon>Pentapetalae</taxon>
        <taxon>rosids</taxon>
        <taxon>malvids</taxon>
        <taxon>Myrtales</taxon>
        <taxon>Melastomataceae</taxon>
        <taxon>Melastomatoideae</taxon>
        <taxon>Melastomateae</taxon>
        <taxon>Melastoma</taxon>
    </lineage>
</organism>
<evidence type="ECO:0000313" key="1">
    <source>
        <dbReference type="EMBL" id="KAI4324520.1"/>
    </source>
</evidence>
<name>A0ACB9MK73_9MYRT</name>
<evidence type="ECO:0000313" key="2">
    <source>
        <dbReference type="Proteomes" id="UP001057402"/>
    </source>
</evidence>
<sequence>MRWSETYANRRPIISSDSEPSPFSHSISDSESGRRGEITTCGASFYRPNHREVRPVFVSFFLFSFFYLYRRFLNDVSSFDQIGELSLTTLAAPFVLVTILDWFGFKLFEDVLLGVGLGVFFADCVMYLPVGLLVLLVSSSSWIADARHDLNLNGDVSTNEQMCTLCKEFTRHTLRYFRDAKTQTMIINVLHKSCTQALSLKKQCITLVDYYAHIFFKKLSSVKPRDFCRKVNLCERNQMLSWHVKEEKCDLCRQVVSELLGKLKNPDTQILLKACNSAESSSKKCERIDFEYGPLILGYTELFLETRDICMTMHACGSSKAEQHIGLETSSGHSSS</sequence>
<accession>A0ACB9MK73</accession>
<dbReference type="Proteomes" id="UP001057402">
    <property type="component" value="Chromosome 9"/>
</dbReference>
<gene>
    <name evidence="1" type="ORF">MLD38_030003</name>
</gene>
<dbReference type="EMBL" id="CM042888">
    <property type="protein sequence ID" value="KAI4324520.1"/>
    <property type="molecule type" value="Genomic_DNA"/>
</dbReference>
<reference evidence="2" key="1">
    <citation type="journal article" date="2023" name="Front. Plant Sci.">
        <title>Chromosomal-level genome assembly of Melastoma candidum provides insights into trichome evolution.</title>
        <authorList>
            <person name="Zhong Y."/>
            <person name="Wu W."/>
            <person name="Sun C."/>
            <person name="Zou P."/>
            <person name="Liu Y."/>
            <person name="Dai S."/>
            <person name="Zhou R."/>
        </authorList>
    </citation>
    <scope>NUCLEOTIDE SEQUENCE [LARGE SCALE GENOMIC DNA]</scope>
</reference>
<comment type="caution">
    <text evidence="1">The sequence shown here is derived from an EMBL/GenBank/DDBJ whole genome shotgun (WGS) entry which is preliminary data.</text>
</comment>
<protein>
    <submittedName>
        <fullName evidence="1">Uncharacterized protein</fullName>
    </submittedName>
</protein>